<dbReference type="Proteomes" id="UP000192761">
    <property type="component" value="Unassembled WGS sequence"/>
</dbReference>
<dbReference type="InterPro" id="IPR042099">
    <property type="entry name" value="ANL_N_sf"/>
</dbReference>
<gene>
    <name evidence="6" type="ORF">SAMN02745857_04361</name>
</gene>
<dbReference type="SUPFAM" id="SSF56801">
    <property type="entry name" value="Acetyl-CoA synthetase-like"/>
    <property type="match status" value="1"/>
</dbReference>
<feature type="non-terminal residue" evidence="6">
    <location>
        <position position="1"/>
    </location>
</feature>
<keyword evidence="4" id="KW-0597">Phosphoprotein</keyword>
<name>A0A1W1Y1H7_9NEIS</name>
<comment type="cofactor">
    <cofactor evidence="1">
        <name>pantetheine 4'-phosphate</name>
        <dbReference type="ChEBI" id="CHEBI:47942"/>
    </cofactor>
</comment>
<dbReference type="InterPro" id="IPR036736">
    <property type="entry name" value="ACP-like_sf"/>
</dbReference>
<evidence type="ECO:0000256" key="1">
    <source>
        <dbReference type="ARBA" id="ARBA00001957"/>
    </source>
</evidence>
<dbReference type="Gene3D" id="3.30.300.30">
    <property type="match status" value="1"/>
</dbReference>
<sequence>PLGKPVRHDRLYILNEQQQPTPIGVVGEICVGGIGVGIGYFNQPELTAERFIQDPFSQNADARLYKTGDLGRWLADGTIEYLGRNDFQVKLRGFRIELGEIEAKLGTAEQIQEVAVLAREDSPGDKRLVAYYVGALDAEALRAHASAQLPAYMVPAAYVQLASFPLTPNGKLDRKALPAPSGDAWVSRGYEAPIGQIEETLASLWADLLKVERVGRQDNFFELGGHSLLAVQLLARIRQTFEIDVPLNDIFAAHDLAGMAQAIVQAGLGSYSQEDIAQAMAELDGLSEEEIAQLLAEEGEA</sequence>
<dbReference type="GO" id="GO:0031177">
    <property type="term" value="F:phosphopantetheine binding"/>
    <property type="evidence" value="ECO:0007669"/>
    <property type="project" value="InterPro"/>
</dbReference>
<dbReference type="AlphaFoldDB" id="A0A1W1Y1H7"/>
<dbReference type="PANTHER" id="PTHR45527:SF14">
    <property type="entry name" value="PLIPASTATIN SYNTHASE SUBUNIT B"/>
    <property type="match status" value="1"/>
</dbReference>
<dbReference type="FunFam" id="2.30.38.10:FF:000001">
    <property type="entry name" value="Non-ribosomal peptide synthetase PvdI"/>
    <property type="match status" value="1"/>
</dbReference>
<dbReference type="Pfam" id="PF00550">
    <property type="entry name" value="PP-binding"/>
    <property type="match status" value="1"/>
</dbReference>
<comment type="similarity">
    <text evidence="2">Belongs to the ATP-dependent AMP-binding enzyme family.</text>
</comment>
<dbReference type="Gene3D" id="3.40.50.12780">
    <property type="entry name" value="N-terminal domain of ligase-like"/>
    <property type="match status" value="1"/>
</dbReference>
<keyword evidence="3" id="KW-0596">Phosphopantetheine</keyword>
<dbReference type="InterPro" id="IPR025110">
    <property type="entry name" value="AMP-bd_C"/>
</dbReference>
<dbReference type="SMART" id="SM00823">
    <property type="entry name" value="PKS_PP"/>
    <property type="match status" value="1"/>
</dbReference>
<evidence type="ECO:0000256" key="4">
    <source>
        <dbReference type="ARBA" id="ARBA00022553"/>
    </source>
</evidence>
<dbReference type="Pfam" id="PF13193">
    <property type="entry name" value="AMP-binding_C"/>
    <property type="match status" value="1"/>
</dbReference>
<dbReference type="InterPro" id="IPR009081">
    <property type="entry name" value="PP-bd_ACP"/>
</dbReference>
<proteinExistence type="inferred from homology"/>
<protein>
    <submittedName>
        <fullName evidence="6">Phosphopantetheine attachment site</fullName>
    </submittedName>
</protein>
<dbReference type="PROSITE" id="PS00012">
    <property type="entry name" value="PHOSPHOPANTETHEINE"/>
    <property type="match status" value="1"/>
</dbReference>
<dbReference type="FunFam" id="1.10.1200.10:FF:000005">
    <property type="entry name" value="Nonribosomal peptide synthetase 1"/>
    <property type="match status" value="1"/>
</dbReference>
<feature type="domain" description="Carrier" evidence="5">
    <location>
        <begin position="192"/>
        <end position="267"/>
    </location>
</feature>
<dbReference type="FunFam" id="3.30.300.30:FF:000010">
    <property type="entry name" value="Enterobactin synthetase component F"/>
    <property type="match status" value="1"/>
</dbReference>
<evidence type="ECO:0000313" key="6">
    <source>
        <dbReference type="EMBL" id="SMC30013.1"/>
    </source>
</evidence>
<dbReference type="PANTHER" id="PTHR45527">
    <property type="entry name" value="NONRIBOSOMAL PEPTIDE SYNTHETASE"/>
    <property type="match status" value="1"/>
</dbReference>
<organism evidence="6 7">
    <name type="scientific">Andreprevotia lacus DSM 23236</name>
    <dbReference type="NCBI Taxonomy" id="1121001"/>
    <lineage>
        <taxon>Bacteria</taxon>
        <taxon>Pseudomonadati</taxon>
        <taxon>Pseudomonadota</taxon>
        <taxon>Betaproteobacteria</taxon>
        <taxon>Neisseriales</taxon>
        <taxon>Chitinibacteraceae</taxon>
        <taxon>Andreprevotia</taxon>
    </lineage>
</organism>
<dbReference type="InterPro" id="IPR006162">
    <property type="entry name" value="Ppantetheine_attach_site"/>
</dbReference>
<dbReference type="STRING" id="1121001.SAMN02745857_04361"/>
<dbReference type="GO" id="GO:0043041">
    <property type="term" value="P:amino acid activation for nonribosomal peptide biosynthetic process"/>
    <property type="evidence" value="ECO:0007669"/>
    <property type="project" value="TreeGrafter"/>
</dbReference>
<evidence type="ECO:0000313" key="7">
    <source>
        <dbReference type="Proteomes" id="UP000192761"/>
    </source>
</evidence>
<keyword evidence="7" id="KW-1185">Reference proteome</keyword>
<dbReference type="EMBL" id="FWXD01000069">
    <property type="protein sequence ID" value="SMC30013.1"/>
    <property type="molecule type" value="Genomic_DNA"/>
</dbReference>
<evidence type="ECO:0000259" key="5">
    <source>
        <dbReference type="PROSITE" id="PS50075"/>
    </source>
</evidence>
<reference evidence="6 7" key="1">
    <citation type="submission" date="2017-04" db="EMBL/GenBank/DDBJ databases">
        <authorList>
            <person name="Afonso C.L."/>
            <person name="Miller P.J."/>
            <person name="Scott M.A."/>
            <person name="Spackman E."/>
            <person name="Goraichik I."/>
            <person name="Dimitrov K.M."/>
            <person name="Suarez D.L."/>
            <person name="Swayne D.E."/>
        </authorList>
    </citation>
    <scope>NUCLEOTIDE SEQUENCE [LARGE SCALE GENOMIC DNA]</scope>
    <source>
        <strain evidence="6 7">DSM 23236</strain>
    </source>
</reference>
<dbReference type="InterPro" id="IPR045851">
    <property type="entry name" value="AMP-bd_C_sf"/>
</dbReference>
<dbReference type="SUPFAM" id="SSF47336">
    <property type="entry name" value="ACP-like"/>
    <property type="match status" value="1"/>
</dbReference>
<dbReference type="GO" id="GO:0005829">
    <property type="term" value="C:cytosol"/>
    <property type="evidence" value="ECO:0007669"/>
    <property type="project" value="TreeGrafter"/>
</dbReference>
<dbReference type="RefSeq" id="WP_139799066.1">
    <property type="nucleotide sequence ID" value="NZ_FWXD01000069.1"/>
</dbReference>
<dbReference type="OrthoDB" id="8592632at2"/>
<accession>A0A1W1Y1H7</accession>
<evidence type="ECO:0000256" key="2">
    <source>
        <dbReference type="ARBA" id="ARBA00006432"/>
    </source>
</evidence>
<dbReference type="InterPro" id="IPR020806">
    <property type="entry name" value="PKS_PP-bd"/>
</dbReference>
<dbReference type="Gene3D" id="1.10.1200.10">
    <property type="entry name" value="ACP-like"/>
    <property type="match status" value="1"/>
</dbReference>
<dbReference type="GO" id="GO:0044550">
    <property type="term" value="P:secondary metabolite biosynthetic process"/>
    <property type="evidence" value="ECO:0007669"/>
    <property type="project" value="TreeGrafter"/>
</dbReference>
<dbReference type="PROSITE" id="PS50075">
    <property type="entry name" value="CARRIER"/>
    <property type="match status" value="1"/>
</dbReference>
<evidence type="ECO:0000256" key="3">
    <source>
        <dbReference type="ARBA" id="ARBA00022450"/>
    </source>
</evidence>